<sequence>MEDNVSRKEDGLNFGLSGLSIEDQESLLKLHNEVAWFTLDNEQAGEFADSLLGTTGPPKPDLKYIRTVFGEDRVLKWIRTETFRKLETDDASMITSPEQGDLLRLLIQATGAEKVLDVGTFTGYSSTCMAMTSERISVTTMDCEEGAPQLVAREAWKRAGVESQINFIAGDALSSMKTMRKESFDLVFIDADKERYEEYYEVALDLVRDGGVVIIDDSLWSGRLSDPTVQDPSTNAIRRANLRISGDLSVESALVPIHDGMTVAVKRREHPVSSTAFAGHVVSVEGNIAVGKTTLLNTISRDPELSGEVPVQIFYENPTESFLKLFYEDPERYGFGFQIHMLQTCQNLVNSAGEHAQKAGLSFVDRSPWGNSCFADCNYRLGRLSEDEYAVYRTMLNSQPLGLDVLVYLDVPPEISLARCVQRGVNAEAAVELDYLERLDSSHFEMLCETIISKRLPVLVIDWRSFAPIKMVLEQIYNFFKHDQEPARLRNERGSKDSLALGAEEIIELERSLKVDGRLDLQDIVNPTRIQRIPTGTGPVYASFKRLVLYLLANKYEVVFEADST</sequence>
<accession>A0AAV8V0V5</accession>
<reference evidence="6 7" key="1">
    <citation type="journal article" date="2023" name="Nat. Commun.">
        <title>Origin of minicircular mitochondrial genomes in red algae.</title>
        <authorList>
            <person name="Lee Y."/>
            <person name="Cho C.H."/>
            <person name="Lee Y.M."/>
            <person name="Park S.I."/>
            <person name="Yang J.H."/>
            <person name="West J.A."/>
            <person name="Bhattacharya D."/>
            <person name="Yoon H.S."/>
        </authorList>
    </citation>
    <scope>NUCLEOTIDE SEQUENCE [LARGE SCALE GENOMIC DNA]</scope>
    <source>
        <strain evidence="6 7">CCMP1338</strain>
        <tissue evidence="6">Whole cell</tissue>
    </source>
</reference>
<dbReference type="GO" id="GO:0032259">
    <property type="term" value="P:methylation"/>
    <property type="evidence" value="ECO:0007669"/>
    <property type="project" value="UniProtKB-KW"/>
</dbReference>
<dbReference type="InterPro" id="IPR029063">
    <property type="entry name" value="SAM-dependent_MTases_sf"/>
</dbReference>
<feature type="domain" description="Deoxynucleoside kinase" evidence="5">
    <location>
        <begin position="282"/>
        <end position="475"/>
    </location>
</feature>
<dbReference type="SUPFAM" id="SSF52540">
    <property type="entry name" value="P-loop containing nucleoside triphosphate hydrolases"/>
    <property type="match status" value="1"/>
</dbReference>
<name>A0AAV8V0V5_9RHOD</name>
<dbReference type="Pfam" id="PF01712">
    <property type="entry name" value="dNK"/>
    <property type="match status" value="1"/>
</dbReference>
<evidence type="ECO:0000313" key="7">
    <source>
        <dbReference type="Proteomes" id="UP001157974"/>
    </source>
</evidence>
<evidence type="ECO:0000313" key="6">
    <source>
        <dbReference type="EMBL" id="KAJ8906431.1"/>
    </source>
</evidence>
<keyword evidence="2" id="KW-0808">Transferase</keyword>
<dbReference type="Pfam" id="PF01596">
    <property type="entry name" value="Methyltransf_3"/>
    <property type="match status" value="1"/>
</dbReference>
<evidence type="ECO:0000256" key="1">
    <source>
        <dbReference type="ARBA" id="ARBA00022603"/>
    </source>
</evidence>
<dbReference type="PROSITE" id="PS51682">
    <property type="entry name" value="SAM_OMT_I"/>
    <property type="match status" value="1"/>
</dbReference>
<evidence type="ECO:0000259" key="5">
    <source>
        <dbReference type="Pfam" id="PF01712"/>
    </source>
</evidence>
<dbReference type="PANTHER" id="PTHR10509">
    <property type="entry name" value="O-METHYLTRANSFERASE-RELATED"/>
    <property type="match status" value="1"/>
</dbReference>
<dbReference type="GO" id="GO:0008171">
    <property type="term" value="F:O-methyltransferase activity"/>
    <property type="evidence" value="ECO:0007669"/>
    <property type="project" value="InterPro"/>
</dbReference>
<comment type="similarity">
    <text evidence="4">Belongs to the class I-like SAM-binding methyltransferase superfamily. Cation-dependent O-methyltransferase family.</text>
</comment>
<protein>
    <recommendedName>
        <fullName evidence="5">Deoxynucleoside kinase domain-containing protein</fullName>
    </recommendedName>
</protein>
<dbReference type="InterPro" id="IPR002935">
    <property type="entry name" value="SAM_O-MeTrfase"/>
</dbReference>
<evidence type="ECO:0000256" key="2">
    <source>
        <dbReference type="ARBA" id="ARBA00022679"/>
    </source>
</evidence>
<dbReference type="InterPro" id="IPR027417">
    <property type="entry name" value="P-loop_NTPase"/>
</dbReference>
<dbReference type="EMBL" id="JAMWBK010000003">
    <property type="protein sequence ID" value="KAJ8906431.1"/>
    <property type="molecule type" value="Genomic_DNA"/>
</dbReference>
<keyword evidence="1" id="KW-0489">Methyltransferase</keyword>
<dbReference type="Gene3D" id="3.40.50.300">
    <property type="entry name" value="P-loop containing nucleotide triphosphate hydrolases"/>
    <property type="match status" value="1"/>
</dbReference>
<dbReference type="SUPFAM" id="SSF53335">
    <property type="entry name" value="S-adenosyl-L-methionine-dependent methyltransferases"/>
    <property type="match status" value="1"/>
</dbReference>
<dbReference type="PANTHER" id="PTHR10509:SF14">
    <property type="entry name" value="CAFFEOYL-COA O-METHYLTRANSFERASE 3-RELATED"/>
    <property type="match status" value="1"/>
</dbReference>
<dbReference type="InterPro" id="IPR050362">
    <property type="entry name" value="Cation-dep_OMT"/>
</dbReference>
<keyword evidence="3" id="KW-0949">S-adenosyl-L-methionine</keyword>
<organism evidence="6 7">
    <name type="scientific">Rhodosorus marinus</name>
    <dbReference type="NCBI Taxonomy" id="101924"/>
    <lineage>
        <taxon>Eukaryota</taxon>
        <taxon>Rhodophyta</taxon>
        <taxon>Stylonematophyceae</taxon>
        <taxon>Stylonematales</taxon>
        <taxon>Stylonemataceae</taxon>
        <taxon>Rhodosorus</taxon>
    </lineage>
</organism>
<keyword evidence="7" id="KW-1185">Reference proteome</keyword>
<dbReference type="InterPro" id="IPR031314">
    <property type="entry name" value="DNK_dom"/>
</dbReference>
<dbReference type="Gene3D" id="3.40.50.150">
    <property type="entry name" value="Vaccinia Virus protein VP39"/>
    <property type="match status" value="1"/>
</dbReference>
<dbReference type="Proteomes" id="UP001157974">
    <property type="component" value="Unassembled WGS sequence"/>
</dbReference>
<evidence type="ECO:0000256" key="3">
    <source>
        <dbReference type="ARBA" id="ARBA00022691"/>
    </source>
</evidence>
<dbReference type="AlphaFoldDB" id="A0AAV8V0V5"/>
<gene>
    <name evidence="6" type="ORF">NDN08_002924</name>
</gene>
<dbReference type="GO" id="GO:0008757">
    <property type="term" value="F:S-adenosylmethionine-dependent methyltransferase activity"/>
    <property type="evidence" value="ECO:0007669"/>
    <property type="project" value="TreeGrafter"/>
</dbReference>
<comment type="caution">
    <text evidence="6">The sequence shown here is derived from an EMBL/GenBank/DDBJ whole genome shotgun (WGS) entry which is preliminary data.</text>
</comment>
<proteinExistence type="inferred from homology"/>
<dbReference type="CDD" id="cd02440">
    <property type="entry name" value="AdoMet_MTases"/>
    <property type="match status" value="1"/>
</dbReference>
<evidence type="ECO:0000256" key="4">
    <source>
        <dbReference type="ARBA" id="ARBA00023453"/>
    </source>
</evidence>